<evidence type="ECO:0000256" key="1">
    <source>
        <dbReference type="ARBA" id="ARBA00007118"/>
    </source>
</evidence>
<organism evidence="4 5">
    <name type="scientific">Candidatus Rhodoluna planktonica</name>
    <dbReference type="NCBI Taxonomy" id="535712"/>
    <lineage>
        <taxon>Bacteria</taxon>
        <taxon>Bacillati</taxon>
        <taxon>Actinomycetota</taxon>
        <taxon>Actinomycetes</taxon>
        <taxon>Micrococcales</taxon>
        <taxon>Microbacteriaceae</taxon>
        <taxon>Luna cluster</taxon>
        <taxon>Luna-1 subcluster</taxon>
        <taxon>Rhodoluna</taxon>
    </lineage>
</organism>
<feature type="domain" description="Nitroreductase" evidence="3">
    <location>
        <begin position="92"/>
        <end position="165"/>
    </location>
</feature>
<evidence type="ECO:0000259" key="3">
    <source>
        <dbReference type="Pfam" id="PF00881"/>
    </source>
</evidence>
<evidence type="ECO:0000256" key="2">
    <source>
        <dbReference type="ARBA" id="ARBA00023002"/>
    </source>
</evidence>
<name>A0A1D9E0C8_9MICO</name>
<dbReference type="KEGG" id="rpla:A4Z71_06130"/>
<dbReference type="Gene3D" id="3.40.109.10">
    <property type="entry name" value="NADH Oxidase"/>
    <property type="match status" value="1"/>
</dbReference>
<dbReference type="GO" id="GO:0016491">
    <property type="term" value="F:oxidoreductase activity"/>
    <property type="evidence" value="ECO:0007669"/>
    <property type="project" value="UniProtKB-KW"/>
</dbReference>
<sequence>MLWLAIFMSHEIHTSTPILSALETRFSTRAYDTEYQLSKDELTAVLEAARWAPSGNNGQPWRYSVLQRGTDLHTKVSEGLSGFNRSWAPMASNLIVVSTQKFKADGSAYGSAKFDAGLSVGHLIAQASSMGLATRIMGGINHTAIHETLGLEDSLEVLVVIALGKPAASLDGLEQGLVEREHAPRERHTLDEIVLHGRP</sequence>
<dbReference type="SUPFAM" id="SSF55469">
    <property type="entry name" value="FMN-dependent nitroreductase-like"/>
    <property type="match status" value="1"/>
</dbReference>
<evidence type="ECO:0000313" key="5">
    <source>
        <dbReference type="Proteomes" id="UP000243784"/>
    </source>
</evidence>
<dbReference type="STRING" id="535712.A4Z71_06130"/>
<dbReference type="EMBL" id="CP015208">
    <property type="protein sequence ID" value="AOY56522.1"/>
    <property type="molecule type" value="Genomic_DNA"/>
</dbReference>
<reference evidence="4 5" key="1">
    <citation type="journal article" date="2016" name="Biochim. Biophys. Acta">
        <title>Photochemical characterization of actinorhodopsin and its functional existence in the natural host.</title>
        <authorList>
            <person name="Nakamura S."/>
            <person name="Kikukawa T."/>
            <person name="Tamogami J."/>
            <person name="Kamiya M."/>
            <person name="Aizawa T."/>
            <person name="Hahn M.W."/>
            <person name="Ihara K."/>
            <person name="Kamo N."/>
            <person name="Demura M."/>
        </authorList>
    </citation>
    <scope>NUCLEOTIDE SEQUENCE [LARGE SCALE GENOMIC DNA]</scope>
    <source>
        <strain evidence="4 5">MWH-Dar1</strain>
    </source>
</reference>
<keyword evidence="2" id="KW-0560">Oxidoreductase</keyword>
<dbReference type="PANTHER" id="PTHR43673:SF10">
    <property type="entry name" value="NADH DEHYDROGENASE_NAD(P)H NITROREDUCTASE XCC3605-RELATED"/>
    <property type="match status" value="1"/>
</dbReference>
<dbReference type="InterPro" id="IPR000415">
    <property type="entry name" value="Nitroreductase-like"/>
</dbReference>
<dbReference type="InterPro" id="IPR029479">
    <property type="entry name" value="Nitroreductase"/>
</dbReference>
<proteinExistence type="inferred from homology"/>
<dbReference type="AlphaFoldDB" id="A0A1D9E0C8"/>
<feature type="domain" description="Nitroreductase" evidence="3">
    <location>
        <begin position="23"/>
        <end position="75"/>
    </location>
</feature>
<dbReference type="CDD" id="cd02138">
    <property type="entry name" value="TdsD-like"/>
    <property type="match status" value="1"/>
</dbReference>
<gene>
    <name evidence="4" type="ORF">A4Z71_06130</name>
</gene>
<accession>A0A1D9E0C8</accession>
<comment type="similarity">
    <text evidence="1">Belongs to the nitroreductase family.</text>
</comment>
<evidence type="ECO:0000313" key="4">
    <source>
        <dbReference type="EMBL" id="AOY56522.1"/>
    </source>
</evidence>
<keyword evidence="5" id="KW-1185">Reference proteome</keyword>
<protein>
    <recommendedName>
        <fullName evidence="3">Nitroreductase domain-containing protein</fullName>
    </recommendedName>
</protein>
<dbReference type="Pfam" id="PF00881">
    <property type="entry name" value="Nitroreductase"/>
    <property type="match status" value="2"/>
</dbReference>
<dbReference type="Proteomes" id="UP000243784">
    <property type="component" value="Chromosome"/>
</dbReference>
<dbReference type="PANTHER" id="PTHR43673">
    <property type="entry name" value="NAD(P)H NITROREDUCTASE YDGI-RELATED"/>
    <property type="match status" value="1"/>
</dbReference>